<dbReference type="Proteomes" id="UP000092993">
    <property type="component" value="Unassembled WGS sequence"/>
</dbReference>
<evidence type="ECO:0000313" key="2">
    <source>
        <dbReference type="Proteomes" id="UP000092993"/>
    </source>
</evidence>
<keyword evidence="2" id="KW-1185">Reference proteome</keyword>
<organism evidence="1 2">
    <name type="scientific">Grifola frondosa</name>
    <name type="common">Maitake</name>
    <name type="synonym">Polyporus frondosus</name>
    <dbReference type="NCBI Taxonomy" id="5627"/>
    <lineage>
        <taxon>Eukaryota</taxon>
        <taxon>Fungi</taxon>
        <taxon>Dikarya</taxon>
        <taxon>Basidiomycota</taxon>
        <taxon>Agaricomycotina</taxon>
        <taxon>Agaricomycetes</taxon>
        <taxon>Polyporales</taxon>
        <taxon>Grifolaceae</taxon>
        <taxon>Grifola</taxon>
    </lineage>
</organism>
<comment type="caution">
    <text evidence="1">The sequence shown here is derived from an EMBL/GenBank/DDBJ whole genome shotgun (WGS) entry which is preliminary data.</text>
</comment>
<proteinExistence type="predicted"/>
<dbReference type="EMBL" id="LUGG01000011">
    <property type="protein sequence ID" value="OBZ71672.1"/>
    <property type="molecule type" value="Genomic_DNA"/>
</dbReference>
<protein>
    <submittedName>
        <fullName evidence="1">Uncharacterized protein</fullName>
    </submittedName>
</protein>
<evidence type="ECO:0000313" key="1">
    <source>
        <dbReference type="EMBL" id="OBZ71672.1"/>
    </source>
</evidence>
<sequence>MFHIHALFLTAGRLWQQPNEYRLPVSGCSMRGGLSPQAFKFHSFGFKLHYIVLRIRPIKQIDACIQPSTGSFCQGTELQEGINVSRPEVSEYFTVPYSSALHRSVPTHIHH</sequence>
<gene>
    <name evidence="1" type="ORF">A0H81_08884</name>
</gene>
<accession>A0A1C7M4B5</accession>
<name>A0A1C7M4B5_GRIFR</name>
<reference evidence="1 2" key="1">
    <citation type="submission" date="2016-03" db="EMBL/GenBank/DDBJ databases">
        <title>Whole genome sequencing of Grifola frondosa 9006-11.</title>
        <authorList>
            <person name="Min B."/>
            <person name="Park H."/>
            <person name="Kim J.-G."/>
            <person name="Cho H."/>
            <person name="Oh Y.-L."/>
            <person name="Kong W.-S."/>
            <person name="Choi I.-G."/>
        </authorList>
    </citation>
    <scope>NUCLEOTIDE SEQUENCE [LARGE SCALE GENOMIC DNA]</scope>
    <source>
        <strain evidence="1 2">9006-11</strain>
    </source>
</reference>
<dbReference type="AlphaFoldDB" id="A0A1C7M4B5"/>